<reference evidence="1 2" key="1">
    <citation type="submission" date="2022-12" db="EMBL/GenBank/DDBJ databases">
        <title>Chromosome-scale assembly of the Ensete ventricosum genome.</title>
        <authorList>
            <person name="Dussert Y."/>
            <person name="Stocks J."/>
            <person name="Wendawek A."/>
            <person name="Woldeyes F."/>
            <person name="Nichols R.A."/>
            <person name="Borrell J.S."/>
        </authorList>
    </citation>
    <scope>NUCLEOTIDE SEQUENCE [LARGE SCALE GENOMIC DNA]</scope>
    <source>
        <strain evidence="2">cv. Maze</strain>
        <tissue evidence="1">Seeds</tissue>
    </source>
</reference>
<evidence type="ECO:0000313" key="1">
    <source>
        <dbReference type="EMBL" id="KAJ8500406.1"/>
    </source>
</evidence>
<keyword evidence="2" id="KW-1185">Reference proteome</keyword>
<evidence type="ECO:0000313" key="2">
    <source>
        <dbReference type="Proteomes" id="UP001222027"/>
    </source>
</evidence>
<name>A0AAV8RII6_ENSVE</name>
<accession>A0AAV8RII6</accession>
<comment type="caution">
    <text evidence="1">The sequence shown here is derived from an EMBL/GenBank/DDBJ whole genome shotgun (WGS) entry which is preliminary data.</text>
</comment>
<protein>
    <submittedName>
        <fullName evidence="1">Uncharacterized protein</fullName>
    </submittedName>
</protein>
<gene>
    <name evidence="1" type="ORF">OPV22_010958</name>
</gene>
<dbReference type="Proteomes" id="UP001222027">
    <property type="component" value="Unassembled WGS sequence"/>
</dbReference>
<organism evidence="1 2">
    <name type="scientific">Ensete ventricosum</name>
    <name type="common">Abyssinian banana</name>
    <name type="synonym">Musa ensete</name>
    <dbReference type="NCBI Taxonomy" id="4639"/>
    <lineage>
        <taxon>Eukaryota</taxon>
        <taxon>Viridiplantae</taxon>
        <taxon>Streptophyta</taxon>
        <taxon>Embryophyta</taxon>
        <taxon>Tracheophyta</taxon>
        <taxon>Spermatophyta</taxon>
        <taxon>Magnoliopsida</taxon>
        <taxon>Liliopsida</taxon>
        <taxon>Zingiberales</taxon>
        <taxon>Musaceae</taxon>
        <taxon>Ensete</taxon>
    </lineage>
</organism>
<sequence>MHDTVRRAMLLSATCSVHQCNYSAAGMMMRVRGHRHRIGSAAGDDDEGPSDLGFMVAHSGEGKDGKMRRWVAGSRNRLLLQYIRQKNGAMVGQDSPSAAFEWPSAPFSDAEASLFSIYSAGECFTMLSPAMA</sequence>
<dbReference type="AlphaFoldDB" id="A0AAV8RII6"/>
<dbReference type="EMBL" id="JAQQAF010000003">
    <property type="protein sequence ID" value="KAJ8500406.1"/>
    <property type="molecule type" value="Genomic_DNA"/>
</dbReference>
<proteinExistence type="predicted"/>